<dbReference type="EMBL" id="PCRF01000247">
    <property type="protein sequence ID" value="PIP15758.1"/>
    <property type="molecule type" value="Genomic_DNA"/>
</dbReference>
<evidence type="ECO:0000313" key="4">
    <source>
        <dbReference type="EMBL" id="PIP15758.1"/>
    </source>
</evidence>
<dbReference type="PANTHER" id="PTHR39080">
    <property type="entry name" value="50S RIBOSOMAL PROTEIN L28"/>
    <property type="match status" value="1"/>
</dbReference>
<dbReference type="InterPro" id="IPR026569">
    <property type="entry name" value="Ribosomal_bL28"/>
</dbReference>
<dbReference type="AlphaFoldDB" id="A0A2G9Y940"/>
<evidence type="ECO:0000313" key="5">
    <source>
        <dbReference type="Proteomes" id="UP000230392"/>
    </source>
</evidence>
<reference evidence="4 5" key="1">
    <citation type="submission" date="2017-09" db="EMBL/GenBank/DDBJ databases">
        <title>Depth-based differentiation of microbial function through sediment-hosted aquifers and enrichment of novel symbionts in the deep terrestrial subsurface.</title>
        <authorList>
            <person name="Probst A.J."/>
            <person name="Ladd B."/>
            <person name="Jarett J.K."/>
            <person name="Geller-Mcgrath D.E."/>
            <person name="Sieber C.M."/>
            <person name="Emerson J.B."/>
            <person name="Anantharaman K."/>
            <person name="Thomas B.C."/>
            <person name="Malmstrom R."/>
            <person name="Stieglmeier M."/>
            <person name="Klingl A."/>
            <person name="Woyke T."/>
            <person name="Ryan C.M."/>
            <person name="Banfield J.F."/>
        </authorList>
    </citation>
    <scope>NUCLEOTIDE SEQUENCE [LARGE SCALE GENOMIC DNA]</scope>
    <source>
        <strain evidence="4">CG23_combo_of_CG06-09_8_20_14_all_48_7</strain>
    </source>
</reference>
<dbReference type="InterPro" id="IPR034704">
    <property type="entry name" value="Ribosomal_bL28/bL31-like_sf"/>
</dbReference>
<comment type="similarity">
    <text evidence="1">Belongs to the bacterial ribosomal protein bL28 family.</text>
</comment>
<dbReference type="InterPro" id="IPR037147">
    <property type="entry name" value="Ribosomal_bL28_sf"/>
</dbReference>
<dbReference type="SUPFAM" id="SSF143800">
    <property type="entry name" value="L28p-like"/>
    <property type="match status" value="1"/>
</dbReference>
<evidence type="ECO:0000256" key="3">
    <source>
        <dbReference type="ARBA" id="ARBA00023274"/>
    </source>
</evidence>
<keyword evidence="2 4" id="KW-0689">Ribosomal protein</keyword>
<evidence type="ECO:0000256" key="2">
    <source>
        <dbReference type="ARBA" id="ARBA00022980"/>
    </source>
</evidence>
<dbReference type="Gene3D" id="2.30.170.40">
    <property type="entry name" value="Ribosomal protein L28/L24"/>
    <property type="match status" value="1"/>
</dbReference>
<name>A0A2G9Y940_9BACT</name>
<dbReference type="PANTHER" id="PTHR39080:SF1">
    <property type="entry name" value="LARGE RIBOSOMAL SUBUNIT PROTEIN BL28A"/>
    <property type="match status" value="1"/>
</dbReference>
<dbReference type="GO" id="GO:0005840">
    <property type="term" value="C:ribosome"/>
    <property type="evidence" value="ECO:0007669"/>
    <property type="project" value="UniProtKB-KW"/>
</dbReference>
<dbReference type="Proteomes" id="UP000230392">
    <property type="component" value="Unassembled WGS sequence"/>
</dbReference>
<organism evidence="4 5">
    <name type="scientific">bacterium (Candidatus Ratteibacteria) CG23_combo_of_CG06-09_8_20_14_all_48_7</name>
    <dbReference type="NCBI Taxonomy" id="2014292"/>
    <lineage>
        <taxon>Bacteria</taxon>
        <taxon>Candidatus Ratteibacteria</taxon>
    </lineage>
</organism>
<sequence>MGKKCTVCGKSRKPGMLLSHSHHRTKKFFGANLQKVRTKDGSMLVCSRCLKSGKVIKGLLNNKINRSPVNS</sequence>
<dbReference type="InterPro" id="IPR050096">
    <property type="entry name" value="Bacterial_rp_bL28"/>
</dbReference>
<dbReference type="GO" id="GO:1990904">
    <property type="term" value="C:ribonucleoprotein complex"/>
    <property type="evidence" value="ECO:0007669"/>
    <property type="project" value="UniProtKB-KW"/>
</dbReference>
<dbReference type="GO" id="GO:0003735">
    <property type="term" value="F:structural constituent of ribosome"/>
    <property type="evidence" value="ECO:0007669"/>
    <property type="project" value="InterPro"/>
</dbReference>
<gene>
    <name evidence="4" type="ORF">COX46_05035</name>
</gene>
<evidence type="ECO:0000256" key="1">
    <source>
        <dbReference type="ARBA" id="ARBA00008760"/>
    </source>
</evidence>
<keyword evidence="3" id="KW-0687">Ribonucleoprotein</keyword>
<accession>A0A2G9Y940</accession>
<comment type="caution">
    <text evidence="4">The sequence shown here is derived from an EMBL/GenBank/DDBJ whole genome shotgun (WGS) entry which is preliminary data.</text>
</comment>
<proteinExistence type="inferred from homology"/>
<dbReference type="Pfam" id="PF00830">
    <property type="entry name" value="Ribosomal_L28"/>
    <property type="match status" value="1"/>
</dbReference>
<protein>
    <submittedName>
        <fullName evidence="4">50S ribosomal protein L28</fullName>
    </submittedName>
</protein>